<dbReference type="Proteomes" id="UP000092527">
    <property type="component" value="Unassembled WGS sequence"/>
</dbReference>
<keyword evidence="3" id="KW-0813">Transport</keyword>
<evidence type="ECO:0000313" key="12">
    <source>
        <dbReference type="Proteomes" id="UP000092649"/>
    </source>
</evidence>
<evidence type="ECO:0000256" key="2">
    <source>
        <dbReference type="ARBA" id="ARBA00007935"/>
    </source>
</evidence>
<dbReference type="GO" id="GO:0033214">
    <property type="term" value="P:siderophore-iron import into cell"/>
    <property type="evidence" value="ECO:0007669"/>
    <property type="project" value="TreeGrafter"/>
</dbReference>
<feature type="transmembrane region" description="Helical" evidence="8">
    <location>
        <begin position="143"/>
        <end position="162"/>
    </location>
</feature>
<evidence type="ECO:0000256" key="7">
    <source>
        <dbReference type="ARBA" id="ARBA00023136"/>
    </source>
</evidence>
<feature type="transmembrane region" description="Helical" evidence="8">
    <location>
        <begin position="230"/>
        <end position="257"/>
    </location>
</feature>
<dbReference type="NCBIfam" id="NF007299">
    <property type="entry name" value="PRK09777.1"/>
    <property type="match status" value="1"/>
</dbReference>
<evidence type="ECO:0000256" key="8">
    <source>
        <dbReference type="SAM" id="Phobius"/>
    </source>
</evidence>
<dbReference type="OrthoDB" id="9055647at2"/>
<dbReference type="AlphaFoldDB" id="A0A1A7Q6Q9"/>
<name>A0A1A7Q6Q9_9PAST</name>
<dbReference type="PATRIC" id="fig|505341.3.peg.1992"/>
<dbReference type="Gene3D" id="1.10.3470.10">
    <property type="entry name" value="ABC transporter involved in vitamin B12 uptake, BtuC"/>
    <property type="match status" value="1"/>
</dbReference>
<evidence type="ECO:0000313" key="10">
    <source>
        <dbReference type="EMBL" id="OBX11321.1"/>
    </source>
</evidence>
<dbReference type="InterPro" id="IPR000522">
    <property type="entry name" value="ABC_transptr_permease_BtuC"/>
</dbReference>
<dbReference type="InterPro" id="IPR037294">
    <property type="entry name" value="ABC_BtuC-like"/>
</dbReference>
<keyword evidence="12" id="KW-1185">Reference proteome</keyword>
<reference evidence="11 12" key="1">
    <citation type="submission" date="2014-11" db="EMBL/GenBank/DDBJ databases">
        <title>Pan-genome of Gallibacterium spp.</title>
        <authorList>
            <person name="Kudirkiene E."/>
            <person name="Bojesen A.M."/>
        </authorList>
    </citation>
    <scope>NUCLEOTIDE SEQUENCE [LARGE SCALE GENOMIC DNA]</scope>
    <source>
        <strain evidence="10 11">18469/18</strain>
        <strain evidence="9 12">F150</strain>
    </source>
</reference>
<dbReference type="PANTHER" id="PTHR30472">
    <property type="entry name" value="FERRIC ENTEROBACTIN TRANSPORT SYSTEM PERMEASE PROTEIN"/>
    <property type="match status" value="1"/>
</dbReference>
<dbReference type="GO" id="GO:0005886">
    <property type="term" value="C:plasma membrane"/>
    <property type="evidence" value="ECO:0007669"/>
    <property type="project" value="UniProtKB-SubCell"/>
</dbReference>
<comment type="caution">
    <text evidence="9">The sequence shown here is derived from an EMBL/GenBank/DDBJ whole genome shotgun (WGS) entry which is preliminary data.</text>
</comment>
<gene>
    <name evidence="9" type="primary">fecD</name>
    <name evidence="9" type="ORF">QS62_09950</name>
    <name evidence="10" type="ORF">QV09_03040</name>
</gene>
<feature type="transmembrane region" description="Helical" evidence="8">
    <location>
        <begin position="300"/>
        <end position="319"/>
    </location>
</feature>
<dbReference type="Pfam" id="PF01032">
    <property type="entry name" value="FecCD"/>
    <property type="match status" value="1"/>
</dbReference>
<sequence length="323" mass="35107">MKLSVYYLILLLSIVTLLFMISLIFGTYTLSISDLISAFTNANSKDYFTLIEYRLPRALLAIVLGAALALSGTLVQAIIRNPLASPEILGINNAAGLAAVIILSFFPTLSIYWLPPITFIAGIAAFLLLWFLCSYRFSTLKMALIGVALSALYAAITHYIMLARPLEINLAMLWLTGSLWGRSWDFVYIALPWLLIFLPTSILLGKFLDLLGLGEEKANNLGVNVHRTQLITLLIAVALSATAVSVCGPIAFLGLVAPHMARKLFGGHHHILIPASILIGAILLQLADIIARTLAPPLELPAGILTAIIGAPYFFLLLIRKNK</sequence>
<feature type="transmembrane region" description="Helical" evidence="8">
    <location>
        <begin position="6"/>
        <end position="30"/>
    </location>
</feature>
<feature type="transmembrane region" description="Helical" evidence="8">
    <location>
        <begin position="119"/>
        <end position="137"/>
    </location>
</feature>
<feature type="transmembrane region" description="Helical" evidence="8">
    <location>
        <begin position="91"/>
        <end position="112"/>
    </location>
</feature>
<dbReference type="GO" id="GO:0022857">
    <property type="term" value="F:transmembrane transporter activity"/>
    <property type="evidence" value="ECO:0007669"/>
    <property type="project" value="InterPro"/>
</dbReference>
<feature type="transmembrane region" description="Helical" evidence="8">
    <location>
        <begin position="183"/>
        <end position="204"/>
    </location>
</feature>
<dbReference type="FunFam" id="1.10.3470.10:FF:000001">
    <property type="entry name" value="Vitamin B12 ABC transporter permease BtuC"/>
    <property type="match status" value="1"/>
</dbReference>
<comment type="similarity">
    <text evidence="2">Belongs to the binding-protein-dependent transport system permease family. FecCD subfamily.</text>
</comment>
<dbReference type="PANTHER" id="PTHR30472:SF37">
    <property type="entry name" value="FE(3+) DICITRATE TRANSPORT SYSTEM PERMEASE PROTEIN FECD-RELATED"/>
    <property type="match status" value="1"/>
</dbReference>
<feature type="transmembrane region" description="Helical" evidence="8">
    <location>
        <begin position="58"/>
        <end position="79"/>
    </location>
</feature>
<feature type="transmembrane region" description="Helical" evidence="8">
    <location>
        <begin position="269"/>
        <end position="294"/>
    </location>
</feature>
<dbReference type="CDD" id="cd06550">
    <property type="entry name" value="TM_ABC_iron-siderophores_like"/>
    <property type="match status" value="1"/>
</dbReference>
<evidence type="ECO:0000256" key="1">
    <source>
        <dbReference type="ARBA" id="ARBA00004651"/>
    </source>
</evidence>
<evidence type="ECO:0000256" key="4">
    <source>
        <dbReference type="ARBA" id="ARBA00022475"/>
    </source>
</evidence>
<comment type="subcellular location">
    <subcellularLocation>
        <location evidence="1">Cell membrane</location>
        <topology evidence="1">Multi-pass membrane protein</topology>
    </subcellularLocation>
</comment>
<dbReference type="STRING" id="505341.QV08_00690"/>
<keyword evidence="7 8" id="KW-0472">Membrane</keyword>
<dbReference type="Proteomes" id="UP000092649">
    <property type="component" value="Unassembled WGS sequence"/>
</dbReference>
<evidence type="ECO:0000313" key="9">
    <source>
        <dbReference type="EMBL" id="OBW91876.1"/>
    </source>
</evidence>
<dbReference type="EMBL" id="JTJL01000057">
    <property type="protein sequence ID" value="OBW91876.1"/>
    <property type="molecule type" value="Genomic_DNA"/>
</dbReference>
<keyword evidence="5 8" id="KW-0812">Transmembrane</keyword>
<dbReference type="RefSeq" id="WP_066109597.1">
    <property type="nucleotide sequence ID" value="NZ_CP103875.1"/>
</dbReference>
<dbReference type="EMBL" id="JTJU01000015">
    <property type="protein sequence ID" value="OBX11321.1"/>
    <property type="molecule type" value="Genomic_DNA"/>
</dbReference>
<evidence type="ECO:0000256" key="3">
    <source>
        <dbReference type="ARBA" id="ARBA00022448"/>
    </source>
</evidence>
<dbReference type="SUPFAM" id="SSF81345">
    <property type="entry name" value="ABC transporter involved in vitamin B12 uptake, BtuC"/>
    <property type="match status" value="1"/>
</dbReference>
<keyword evidence="4" id="KW-1003">Cell membrane</keyword>
<evidence type="ECO:0000256" key="5">
    <source>
        <dbReference type="ARBA" id="ARBA00022692"/>
    </source>
</evidence>
<protein>
    <submittedName>
        <fullName evidence="9">Iron-dicitrate transporter subunit FecD</fullName>
    </submittedName>
</protein>
<organism evidence="9 12">
    <name type="scientific">Gallibacterium salpingitidis</name>
    <dbReference type="NCBI Taxonomy" id="505341"/>
    <lineage>
        <taxon>Bacteria</taxon>
        <taxon>Pseudomonadati</taxon>
        <taxon>Pseudomonadota</taxon>
        <taxon>Gammaproteobacteria</taxon>
        <taxon>Pasteurellales</taxon>
        <taxon>Pasteurellaceae</taxon>
        <taxon>Gallibacterium</taxon>
    </lineage>
</organism>
<keyword evidence="6 8" id="KW-1133">Transmembrane helix</keyword>
<evidence type="ECO:0000256" key="6">
    <source>
        <dbReference type="ARBA" id="ARBA00022989"/>
    </source>
</evidence>
<accession>A0A1A7Q6Q9</accession>
<evidence type="ECO:0000313" key="11">
    <source>
        <dbReference type="Proteomes" id="UP000092527"/>
    </source>
</evidence>
<proteinExistence type="inferred from homology"/>